<dbReference type="AlphaFoldDB" id="A0A0M6XTP2"/>
<proteinExistence type="predicted"/>
<dbReference type="EMBL" id="CXPG01000022">
    <property type="protein sequence ID" value="CTQ34450.1"/>
    <property type="molecule type" value="Genomic_DNA"/>
</dbReference>
<accession>A0A0M6XTP2</accession>
<dbReference type="Proteomes" id="UP000048908">
    <property type="component" value="Unassembled WGS sequence"/>
</dbReference>
<gene>
    <name evidence="2" type="ORF">JAN5088_03246</name>
</gene>
<dbReference type="OrthoDB" id="121853at2"/>
<dbReference type="RefSeq" id="WP_055683834.1">
    <property type="nucleotide sequence ID" value="NZ_CXPG01000022.1"/>
</dbReference>
<protein>
    <submittedName>
        <fullName evidence="2">Uncharacterized protein</fullName>
    </submittedName>
</protein>
<sequence>MTSNLSDLINETPRDLLTGEPYPEPTEPRPDDAEIEAMLFDRACTATDGCEGVDPDGTCYHGHPSWLLRLGIL</sequence>
<evidence type="ECO:0000313" key="2">
    <source>
        <dbReference type="EMBL" id="CTQ34450.1"/>
    </source>
</evidence>
<evidence type="ECO:0000256" key="1">
    <source>
        <dbReference type="SAM" id="MobiDB-lite"/>
    </source>
</evidence>
<reference evidence="2 3" key="1">
    <citation type="submission" date="2015-07" db="EMBL/GenBank/DDBJ databases">
        <authorList>
            <person name="Noorani M."/>
        </authorList>
    </citation>
    <scope>NUCLEOTIDE SEQUENCE [LARGE SCALE GENOMIC DNA]</scope>
    <source>
        <strain evidence="2 3">CECT 5088</strain>
    </source>
</reference>
<name>A0A0M6XTP2_9RHOB</name>
<feature type="region of interest" description="Disordered" evidence="1">
    <location>
        <begin position="1"/>
        <end position="31"/>
    </location>
</feature>
<organism evidence="2 3">
    <name type="scientific">Jannaschia rubra</name>
    <dbReference type="NCBI Taxonomy" id="282197"/>
    <lineage>
        <taxon>Bacteria</taxon>
        <taxon>Pseudomonadati</taxon>
        <taxon>Pseudomonadota</taxon>
        <taxon>Alphaproteobacteria</taxon>
        <taxon>Rhodobacterales</taxon>
        <taxon>Roseobacteraceae</taxon>
        <taxon>Jannaschia</taxon>
    </lineage>
</organism>
<keyword evidence="3" id="KW-1185">Reference proteome</keyword>
<evidence type="ECO:0000313" key="3">
    <source>
        <dbReference type="Proteomes" id="UP000048908"/>
    </source>
</evidence>